<protein>
    <submittedName>
        <fullName evidence="5">Phosphopentomutase</fullName>
        <ecNumber evidence="5">5.4.2.7</ecNumber>
    </submittedName>
</protein>
<evidence type="ECO:0000256" key="2">
    <source>
        <dbReference type="ARBA" id="ARBA00022723"/>
    </source>
</evidence>
<proteinExistence type="inferred from homology"/>
<name>A0ABU4IMT1_9VIBR</name>
<dbReference type="PANTHER" id="PTHR21110">
    <property type="entry name" value="PHOSPHOPENTOMUTASE"/>
    <property type="match status" value="1"/>
</dbReference>
<dbReference type="CDD" id="cd16009">
    <property type="entry name" value="PPM"/>
    <property type="match status" value="1"/>
</dbReference>
<comment type="similarity">
    <text evidence="1">Belongs to the phosphopentomutase family.</text>
</comment>
<comment type="caution">
    <text evidence="5">The sequence shown here is derived from an EMBL/GenBank/DDBJ whole genome shotgun (WGS) entry which is preliminary data.</text>
</comment>
<dbReference type="Pfam" id="PF01676">
    <property type="entry name" value="Metalloenzyme"/>
    <property type="match status" value="1"/>
</dbReference>
<dbReference type="RefSeq" id="WP_171137016.1">
    <property type="nucleotide sequence ID" value="NZ_AP024894.1"/>
</dbReference>
<sequence>MARFIVVVLDGFGVGEMPDVAMVRPFDCGANTAAKLLNHFPLKRLPTLEELGLINLVPGTNSIMAQSSAANYGMAQLAHFGGDTFMGHQEIMGTLPQKPLEAPFQQVIAQIEDALSTAGIKHQRVWRDELAALVVEDAVFIGDNLEADLGQVYNLCANFDQISFERVKQIAEVVRGANHAGRNIVFGGHVGNFEQITNAIETRNDPSGTPAFIGTNTPDTGVYEHGFEVVHLGYGVDRFTQVPHLLKQQNVDTWLYGKVADIVQNPEGTSYCSVVDTDSLFSLLVADLSRFDDGFFCLNVQETDLSGHQQDPRQYWKVLERADRGINQVLEMMNAEDMLIVMADHGNDPFIGHSRHTREQVPLMLVKQGIEGRYLGLRSSLADVGASVTDFFGAKAPQSGCSFINVLQD</sequence>
<keyword evidence="2" id="KW-0479">Metal-binding</keyword>
<dbReference type="InterPro" id="IPR006124">
    <property type="entry name" value="Metalloenzyme"/>
</dbReference>
<dbReference type="InterPro" id="IPR024052">
    <property type="entry name" value="Phosphopentomutase_DeoB_cap_sf"/>
</dbReference>
<dbReference type="InterPro" id="IPR017850">
    <property type="entry name" value="Alkaline_phosphatase_core_sf"/>
</dbReference>
<evidence type="ECO:0000256" key="3">
    <source>
        <dbReference type="ARBA" id="ARBA00023211"/>
    </source>
</evidence>
<keyword evidence="5" id="KW-0413">Isomerase</keyword>
<dbReference type="Gene3D" id="3.30.70.1250">
    <property type="entry name" value="Phosphopentomutase"/>
    <property type="match status" value="1"/>
</dbReference>
<dbReference type="GO" id="GO:0008973">
    <property type="term" value="F:phosphopentomutase activity"/>
    <property type="evidence" value="ECO:0007669"/>
    <property type="project" value="UniProtKB-EC"/>
</dbReference>
<dbReference type="SUPFAM" id="SSF53649">
    <property type="entry name" value="Alkaline phosphatase-like"/>
    <property type="match status" value="1"/>
</dbReference>
<dbReference type="NCBIfam" id="NF009049">
    <property type="entry name" value="PRK12383.1"/>
    <property type="match status" value="1"/>
</dbReference>
<evidence type="ECO:0000256" key="1">
    <source>
        <dbReference type="ARBA" id="ARBA00010373"/>
    </source>
</evidence>
<reference evidence="5 6" key="1">
    <citation type="submission" date="2023-11" db="EMBL/GenBank/DDBJ databases">
        <title>Plant-associative lifestyle of Vibrio porteresiae and its evolutionary dynamics.</title>
        <authorList>
            <person name="Rameshkumar N."/>
            <person name="Kirti K."/>
        </authorList>
    </citation>
    <scope>NUCLEOTIDE SEQUENCE [LARGE SCALE GENOMIC DNA]</scope>
    <source>
        <strain evidence="5 6">MSSRF60</strain>
    </source>
</reference>
<dbReference type="Proteomes" id="UP001272325">
    <property type="component" value="Unassembled WGS sequence"/>
</dbReference>
<keyword evidence="6" id="KW-1185">Reference proteome</keyword>
<feature type="domain" description="Metalloenzyme" evidence="4">
    <location>
        <begin position="3"/>
        <end position="395"/>
    </location>
</feature>
<dbReference type="Gene3D" id="3.40.720.10">
    <property type="entry name" value="Alkaline Phosphatase, subunit A"/>
    <property type="match status" value="1"/>
</dbReference>
<evidence type="ECO:0000259" key="4">
    <source>
        <dbReference type="Pfam" id="PF01676"/>
    </source>
</evidence>
<dbReference type="EC" id="5.4.2.7" evidence="5"/>
<dbReference type="InterPro" id="IPR010045">
    <property type="entry name" value="DeoB"/>
</dbReference>
<dbReference type="PANTHER" id="PTHR21110:SF0">
    <property type="entry name" value="PHOSPHOPENTOMUTASE"/>
    <property type="match status" value="1"/>
</dbReference>
<dbReference type="EMBL" id="JAWRCN010000002">
    <property type="protein sequence ID" value="MDW6019584.1"/>
    <property type="molecule type" value="Genomic_DNA"/>
</dbReference>
<accession>A0ABU4IMT1</accession>
<dbReference type="PIRSF" id="PIRSF001491">
    <property type="entry name" value="Ppentomutase"/>
    <property type="match status" value="1"/>
</dbReference>
<evidence type="ECO:0000313" key="6">
    <source>
        <dbReference type="Proteomes" id="UP001272325"/>
    </source>
</evidence>
<gene>
    <name evidence="5" type="ORF">SBW85_17940</name>
</gene>
<evidence type="ECO:0000313" key="5">
    <source>
        <dbReference type="EMBL" id="MDW6019584.1"/>
    </source>
</evidence>
<keyword evidence="3" id="KW-0464">Manganese</keyword>
<organism evidence="5 6">
    <name type="scientific">Vibrio plantisponsor</name>
    <dbReference type="NCBI Taxonomy" id="664643"/>
    <lineage>
        <taxon>Bacteria</taxon>
        <taxon>Pseudomonadati</taxon>
        <taxon>Pseudomonadota</taxon>
        <taxon>Gammaproteobacteria</taxon>
        <taxon>Vibrionales</taxon>
        <taxon>Vibrionaceae</taxon>
        <taxon>Vibrio</taxon>
    </lineage>
</organism>